<dbReference type="RefSeq" id="WP_212689276.1">
    <property type="nucleotide sequence ID" value="NZ_JAGSPN010000017.1"/>
</dbReference>
<protein>
    <submittedName>
        <fullName evidence="1">Uncharacterized protein</fullName>
    </submittedName>
</protein>
<reference evidence="1" key="1">
    <citation type="submission" date="2021-04" db="EMBL/GenBank/DDBJ databases">
        <title>novel species isolated from subtropical streams in China.</title>
        <authorList>
            <person name="Lu H."/>
        </authorList>
    </citation>
    <scope>NUCLEOTIDE SEQUENCE</scope>
    <source>
        <strain evidence="1">LFS511W</strain>
    </source>
</reference>
<evidence type="ECO:0000313" key="1">
    <source>
        <dbReference type="EMBL" id="MBR7784001.1"/>
    </source>
</evidence>
<keyword evidence="2" id="KW-1185">Reference proteome</keyword>
<name>A0A941I7M9_9BURK</name>
<dbReference type="AlphaFoldDB" id="A0A941I7M9"/>
<gene>
    <name evidence="1" type="ORF">KDM89_17790</name>
</gene>
<comment type="caution">
    <text evidence="1">The sequence shown here is derived from an EMBL/GenBank/DDBJ whole genome shotgun (WGS) entry which is preliminary data.</text>
</comment>
<organism evidence="1 2">
    <name type="scientific">Undibacterium luofuense</name>
    <dbReference type="NCBI Taxonomy" id="2828733"/>
    <lineage>
        <taxon>Bacteria</taxon>
        <taxon>Pseudomonadati</taxon>
        <taxon>Pseudomonadota</taxon>
        <taxon>Betaproteobacteria</taxon>
        <taxon>Burkholderiales</taxon>
        <taxon>Oxalobacteraceae</taxon>
        <taxon>Undibacterium</taxon>
    </lineage>
</organism>
<dbReference type="EMBL" id="JAGSPN010000017">
    <property type="protein sequence ID" value="MBR7784001.1"/>
    <property type="molecule type" value="Genomic_DNA"/>
</dbReference>
<proteinExistence type="predicted"/>
<accession>A0A941I7M9</accession>
<evidence type="ECO:0000313" key="2">
    <source>
        <dbReference type="Proteomes" id="UP000680067"/>
    </source>
</evidence>
<dbReference type="Proteomes" id="UP000680067">
    <property type="component" value="Unassembled WGS sequence"/>
</dbReference>
<sequence>MLDIVGNFVDAMQKRLGPAETFRYVCGFMTAYLDLFCLPVVARESLELAKRFQRSEASTAQLEHARIQCWEFLDSKSASADFSESETCAIRAAICFLYAESPSEDISELLAWFLTLVEKMNVDKAVVDAACFLKTYFPDERGNHPEN</sequence>